<feature type="binding site" evidence="6">
    <location>
        <position position="459"/>
    </location>
    <ligand>
        <name>(6S)-5-formyl-5,6,7,8-tetrahydrofolate</name>
        <dbReference type="ChEBI" id="CHEBI:57457"/>
    </ligand>
</feature>
<dbReference type="PANTHER" id="PTHR42714">
    <property type="entry name" value="TRNA MODIFICATION GTPASE GTPBP3"/>
    <property type="match status" value="1"/>
</dbReference>
<feature type="binding site" evidence="6">
    <location>
        <position position="252"/>
    </location>
    <ligand>
        <name>K(+)</name>
        <dbReference type="ChEBI" id="CHEBI:29103"/>
    </ligand>
</feature>
<evidence type="ECO:0000259" key="8">
    <source>
        <dbReference type="PROSITE" id="PS51709"/>
    </source>
</evidence>
<keyword evidence="10" id="KW-1185">Reference proteome</keyword>
<dbReference type="InterPro" id="IPR027417">
    <property type="entry name" value="P-loop_NTPase"/>
</dbReference>
<evidence type="ECO:0000256" key="2">
    <source>
        <dbReference type="ARBA" id="ARBA00022694"/>
    </source>
</evidence>
<dbReference type="Proteomes" id="UP001314903">
    <property type="component" value="Unassembled WGS sequence"/>
</dbReference>
<dbReference type="EC" id="3.6.-.-" evidence="6"/>
<protein>
    <recommendedName>
        <fullName evidence="6">tRNA modification GTPase MnmE</fullName>
        <ecNumber evidence="6">3.6.-.-</ecNumber>
    </recommendedName>
</protein>
<evidence type="ECO:0000256" key="4">
    <source>
        <dbReference type="ARBA" id="ARBA00022958"/>
    </source>
</evidence>
<comment type="cofactor">
    <cofactor evidence="6">
        <name>K(+)</name>
        <dbReference type="ChEBI" id="CHEBI:29103"/>
    </cofactor>
    <text evidence="6">Binds 1 potassium ion per subunit.</text>
</comment>
<organism evidence="9 10">
    <name type="scientific">Acetoanaerobium pronyense</name>
    <dbReference type="NCBI Taxonomy" id="1482736"/>
    <lineage>
        <taxon>Bacteria</taxon>
        <taxon>Bacillati</taxon>
        <taxon>Bacillota</taxon>
        <taxon>Clostridia</taxon>
        <taxon>Peptostreptococcales</taxon>
        <taxon>Filifactoraceae</taxon>
        <taxon>Acetoanaerobium</taxon>
    </lineage>
</organism>
<dbReference type="RefSeq" id="WP_209661607.1">
    <property type="nucleotide sequence ID" value="NZ_JAGGLI010000032.1"/>
</dbReference>
<comment type="similarity">
    <text evidence="1 6 7">Belongs to the TRAFAC class TrmE-Era-EngA-EngB-Septin-like GTPase superfamily. TrmE GTPase family.</text>
</comment>
<keyword evidence="2 6" id="KW-0819">tRNA processing</keyword>
<dbReference type="InterPro" id="IPR031168">
    <property type="entry name" value="G_TrmE"/>
</dbReference>
<dbReference type="Gene3D" id="1.20.120.430">
    <property type="entry name" value="tRNA modification GTPase MnmE domain 2"/>
    <property type="match status" value="1"/>
</dbReference>
<dbReference type="InterPro" id="IPR025867">
    <property type="entry name" value="MnmE_helical"/>
</dbReference>
<dbReference type="CDD" id="cd14858">
    <property type="entry name" value="TrmE_N"/>
    <property type="match status" value="1"/>
</dbReference>
<evidence type="ECO:0000256" key="6">
    <source>
        <dbReference type="HAMAP-Rule" id="MF_00379"/>
    </source>
</evidence>
<keyword evidence="6" id="KW-0963">Cytoplasm</keyword>
<feature type="binding site" evidence="6">
    <location>
        <position position="86"/>
    </location>
    <ligand>
        <name>(6S)-5-formyl-5,6,7,8-tetrahydrofolate</name>
        <dbReference type="ChEBI" id="CHEBI:57457"/>
    </ligand>
</feature>
<dbReference type="PANTHER" id="PTHR42714:SF2">
    <property type="entry name" value="TRNA MODIFICATION GTPASE GTPBP3, MITOCHONDRIAL"/>
    <property type="match status" value="1"/>
</dbReference>
<dbReference type="InterPro" id="IPR027266">
    <property type="entry name" value="TrmE/GcvT-like"/>
</dbReference>
<keyword evidence="5 6" id="KW-0342">GTP-binding</keyword>
<feature type="binding site" evidence="6">
    <location>
        <position position="255"/>
    </location>
    <ligand>
        <name>K(+)</name>
        <dbReference type="ChEBI" id="CHEBI:29103"/>
    </ligand>
</feature>
<dbReference type="EMBL" id="JAGGLI010000032">
    <property type="protein sequence ID" value="MBP2028557.1"/>
    <property type="molecule type" value="Genomic_DNA"/>
</dbReference>
<dbReference type="GO" id="GO:0016787">
    <property type="term" value="F:hydrolase activity"/>
    <property type="evidence" value="ECO:0007669"/>
    <property type="project" value="UniProtKB-KW"/>
</dbReference>
<comment type="function">
    <text evidence="6">Exhibits a very high intrinsic GTPase hydrolysis rate. Involved in the addition of a carboxymethylaminomethyl (cmnm) group at the wobble position (U34) of certain tRNAs, forming tRNA-cmnm(5)s(2)U34.</text>
</comment>
<dbReference type="InterPro" id="IPR027368">
    <property type="entry name" value="MnmE_dom2"/>
</dbReference>
<keyword evidence="6 9" id="KW-0378">Hydrolase</keyword>
<dbReference type="Pfam" id="PF10396">
    <property type="entry name" value="TrmE_N"/>
    <property type="match status" value="1"/>
</dbReference>
<feature type="binding site" evidence="6">
    <location>
        <begin position="231"/>
        <end position="236"/>
    </location>
    <ligand>
        <name>GTP</name>
        <dbReference type="ChEBI" id="CHEBI:37565"/>
    </ligand>
</feature>
<evidence type="ECO:0000313" key="10">
    <source>
        <dbReference type="Proteomes" id="UP001314903"/>
    </source>
</evidence>
<dbReference type="SUPFAM" id="SSF116878">
    <property type="entry name" value="TrmE connector domain"/>
    <property type="match status" value="1"/>
</dbReference>
<dbReference type="InterPro" id="IPR004520">
    <property type="entry name" value="GTPase_MnmE"/>
</dbReference>
<gene>
    <name evidence="6" type="primary">mnmE</name>
    <name evidence="6" type="synonym">trmE</name>
    <name evidence="9" type="ORF">J2Z35_002383</name>
</gene>
<dbReference type="Pfam" id="PF12631">
    <property type="entry name" value="MnmE_helical"/>
    <property type="match status" value="1"/>
</dbReference>
<dbReference type="NCBIfam" id="TIGR00450">
    <property type="entry name" value="mnmE_trmE_thdF"/>
    <property type="match status" value="1"/>
</dbReference>
<dbReference type="CDD" id="cd04164">
    <property type="entry name" value="trmE"/>
    <property type="match status" value="1"/>
</dbReference>
<feature type="binding site" evidence="6">
    <location>
        <position position="250"/>
    </location>
    <ligand>
        <name>K(+)</name>
        <dbReference type="ChEBI" id="CHEBI:29103"/>
    </ligand>
</feature>
<dbReference type="Pfam" id="PF01926">
    <property type="entry name" value="MMR_HSR1"/>
    <property type="match status" value="1"/>
</dbReference>
<keyword evidence="6" id="KW-0479">Metal-binding</keyword>
<comment type="caution">
    <text evidence="6">Lacks conserved residue(s) required for the propagation of feature annotation.</text>
</comment>
<feature type="domain" description="TrmE-type G" evidence="8">
    <location>
        <begin position="221"/>
        <end position="380"/>
    </location>
</feature>
<accession>A0ABS4KL89</accession>
<proteinExistence type="inferred from homology"/>
<dbReference type="InterPro" id="IPR006073">
    <property type="entry name" value="GTP-bd"/>
</dbReference>
<dbReference type="NCBIfam" id="TIGR00231">
    <property type="entry name" value="small_GTP"/>
    <property type="match status" value="1"/>
</dbReference>
<dbReference type="PROSITE" id="PS51709">
    <property type="entry name" value="G_TRME"/>
    <property type="match status" value="1"/>
</dbReference>
<feature type="binding site" evidence="6">
    <location>
        <begin position="275"/>
        <end position="278"/>
    </location>
    <ligand>
        <name>GTP</name>
        <dbReference type="ChEBI" id="CHEBI:37565"/>
    </ligand>
</feature>
<keyword evidence="3 6" id="KW-0547">Nucleotide-binding</keyword>
<feature type="binding site" evidence="6">
    <location>
        <position position="235"/>
    </location>
    <ligand>
        <name>Mg(2+)</name>
        <dbReference type="ChEBI" id="CHEBI:18420"/>
    </ligand>
</feature>
<evidence type="ECO:0000256" key="3">
    <source>
        <dbReference type="ARBA" id="ARBA00022741"/>
    </source>
</evidence>
<comment type="caution">
    <text evidence="9">The sequence shown here is derived from an EMBL/GenBank/DDBJ whole genome shotgun (WGS) entry which is preliminary data.</text>
</comment>
<sequence length="459" mass="50967">MYIDDTIAAVATAPGEAGIGIVRISGPNSLDIANTIFRPVSKNINILENPRKLIYGHIIDKDIKVDEVLLSFMKGPHTFTREDIVEINCHGGYISVRKILELVIKSGARIADRGEFTKRAFLNGRIDLSQAEATMDIITSKTSASFDIAQKQLEGKLSSKIKEIRDILTLDLAKITVAIDFPEEDEPEVTYEELLADLKKIKDEIHALILSFDKGKIMRDGLKTVIVGKPNVGKSSLLNAILKESRAIVTEIAGTTRDIIEEYVNIGGIPLRIVDTAGIRETEDIVEKIGVQKSKESIESADLVIMMLDSSRELTDEDIEILTYLDNKKSIILMNKTDLAQAITDEDIEKHTHGKSVIKISALENKGIEEIEKEIEKMVYEGELQTENDIMVTNARHKNSLEKAYTSCCDAIDALDSNIELDIAETDFKIAWDSLGQITGDTVSEDLLDTIFREFCIGK</sequence>
<comment type="subunit">
    <text evidence="6">Homodimer. Heterotetramer of two MnmE and two MnmG subunits.</text>
</comment>
<evidence type="ECO:0000256" key="1">
    <source>
        <dbReference type="ARBA" id="ARBA00011043"/>
    </source>
</evidence>
<keyword evidence="4 6" id="KW-0630">Potassium</keyword>
<reference evidence="9 10" key="1">
    <citation type="submission" date="2021-03" db="EMBL/GenBank/DDBJ databases">
        <title>Genomic Encyclopedia of Type Strains, Phase IV (KMG-IV): sequencing the most valuable type-strain genomes for metagenomic binning, comparative biology and taxonomic classification.</title>
        <authorList>
            <person name="Goeker M."/>
        </authorList>
    </citation>
    <scope>NUCLEOTIDE SEQUENCE [LARGE SCALE GENOMIC DNA]</scope>
    <source>
        <strain evidence="9 10">DSM 27512</strain>
    </source>
</reference>
<dbReference type="PRINTS" id="PR00449">
    <property type="entry name" value="RASTRNSFRMNG"/>
</dbReference>
<feature type="binding site" evidence="6">
    <location>
        <position position="256"/>
    </location>
    <ligand>
        <name>Mg(2+)</name>
        <dbReference type="ChEBI" id="CHEBI:18420"/>
    </ligand>
</feature>
<dbReference type="HAMAP" id="MF_00379">
    <property type="entry name" value="GTPase_MnmE"/>
    <property type="match status" value="1"/>
</dbReference>
<dbReference type="InterPro" id="IPR005225">
    <property type="entry name" value="Small_GTP-bd"/>
</dbReference>
<dbReference type="Gene3D" id="3.40.50.300">
    <property type="entry name" value="P-loop containing nucleotide triphosphate hydrolases"/>
    <property type="match status" value="1"/>
</dbReference>
<feature type="binding site" evidence="6">
    <location>
        <position position="125"/>
    </location>
    <ligand>
        <name>(6S)-5-formyl-5,6,7,8-tetrahydrofolate</name>
        <dbReference type="ChEBI" id="CHEBI:57457"/>
    </ligand>
</feature>
<evidence type="ECO:0000256" key="7">
    <source>
        <dbReference type="RuleBase" id="RU003313"/>
    </source>
</evidence>
<dbReference type="Gene3D" id="3.30.1360.120">
    <property type="entry name" value="Probable tRNA modification gtpase trme, domain 1"/>
    <property type="match status" value="1"/>
</dbReference>
<keyword evidence="6" id="KW-0460">Magnesium</keyword>
<dbReference type="NCBIfam" id="NF003661">
    <property type="entry name" value="PRK05291.1-3"/>
    <property type="match status" value="1"/>
</dbReference>
<comment type="subcellular location">
    <subcellularLocation>
        <location evidence="6">Cytoplasm</location>
    </subcellularLocation>
</comment>
<feature type="binding site" evidence="6">
    <location>
        <begin position="250"/>
        <end position="256"/>
    </location>
    <ligand>
        <name>GTP</name>
        <dbReference type="ChEBI" id="CHEBI:37565"/>
    </ligand>
</feature>
<dbReference type="InterPro" id="IPR018948">
    <property type="entry name" value="GTP-bd_TrmE_N"/>
</dbReference>
<evidence type="ECO:0000256" key="5">
    <source>
        <dbReference type="ARBA" id="ARBA00023134"/>
    </source>
</evidence>
<feature type="binding site" evidence="6">
    <location>
        <position position="231"/>
    </location>
    <ligand>
        <name>K(+)</name>
        <dbReference type="ChEBI" id="CHEBI:29103"/>
    </ligand>
</feature>
<name>A0ABS4KL89_9FIRM</name>
<dbReference type="SUPFAM" id="SSF52540">
    <property type="entry name" value="P-loop containing nucleoside triphosphate hydrolases"/>
    <property type="match status" value="1"/>
</dbReference>
<feature type="binding site" evidence="6">
    <location>
        <position position="23"/>
    </location>
    <ligand>
        <name>(6S)-5-formyl-5,6,7,8-tetrahydrofolate</name>
        <dbReference type="ChEBI" id="CHEBI:57457"/>
    </ligand>
</feature>
<evidence type="ECO:0000313" key="9">
    <source>
        <dbReference type="EMBL" id="MBP2028557.1"/>
    </source>
</evidence>